<gene>
    <name evidence="1" type="ORF">Q7A36_08170</name>
</gene>
<organism evidence="1 2">
    <name type="scientific">Paracraurococcus lichenis</name>
    <dbReference type="NCBI Taxonomy" id="3064888"/>
    <lineage>
        <taxon>Bacteria</taxon>
        <taxon>Pseudomonadati</taxon>
        <taxon>Pseudomonadota</taxon>
        <taxon>Alphaproteobacteria</taxon>
        <taxon>Acetobacterales</taxon>
        <taxon>Roseomonadaceae</taxon>
        <taxon>Paracraurococcus</taxon>
    </lineage>
</organism>
<comment type="caution">
    <text evidence="1">The sequence shown here is derived from an EMBL/GenBank/DDBJ whole genome shotgun (WGS) entry which is preliminary data.</text>
</comment>
<accession>A0ABT9DWP2</accession>
<sequence>MPHFDDDGSDPVAEALELAEEIAPEIASILFTHYPDAETLDTLRPGETELETVRAVNRAVAGLLAAEGVEILAQVADRAAFRRWLRDREDGPEARLGWIDRTRLLRGAAAHRLLGIPDPVEPAPPRFPPAPGPTADRLLALLEADDRDGFEDLAQAVIAAGRQDVLDLAIRKISRQYGEEAGEELLGDLLAVAEGAPLGPSGWADLVALPVALPTGRPPDAAALGDSLLQAGLLPEDLELRVLPGWRSPDALAGLAPLALRRVLLDLLAGAEPRDLPPGDTDELARQGFGLLLGLQIDWDIPVWERIAAAGGLPEAEEEDEAAAAESAARFDRWRGAAFGAGEGCVPLALVPASEAGAEIAAFLEEAGTEGAALEEIREFIAVARREAGNEEVVCRPEVVGDGLELLLYTASGRFLDGLTLSAAQLPARAEEMPRLIEGLVRLVRDTPGR</sequence>
<evidence type="ECO:0000313" key="1">
    <source>
        <dbReference type="EMBL" id="MDO9708314.1"/>
    </source>
</evidence>
<name>A0ABT9DWP2_9PROT</name>
<proteinExistence type="predicted"/>
<protein>
    <recommendedName>
        <fullName evidence="3">DUF2066 domain-containing protein</fullName>
    </recommendedName>
</protein>
<evidence type="ECO:0008006" key="3">
    <source>
        <dbReference type="Google" id="ProtNLM"/>
    </source>
</evidence>
<dbReference type="RefSeq" id="WP_305103185.1">
    <property type="nucleotide sequence ID" value="NZ_JAUTWS010000006.1"/>
</dbReference>
<dbReference type="Proteomes" id="UP001243009">
    <property type="component" value="Unassembled WGS sequence"/>
</dbReference>
<reference evidence="1 2" key="1">
    <citation type="submission" date="2023-08" db="EMBL/GenBank/DDBJ databases">
        <title>The draft genome sequence of Paracraurococcus sp. LOR1-02.</title>
        <authorList>
            <person name="Kingkaew E."/>
            <person name="Tanasupawat S."/>
        </authorList>
    </citation>
    <scope>NUCLEOTIDE SEQUENCE [LARGE SCALE GENOMIC DNA]</scope>
    <source>
        <strain evidence="1 2">LOR1-02</strain>
    </source>
</reference>
<evidence type="ECO:0000313" key="2">
    <source>
        <dbReference type="Proteomes" id="UP001243009"/>
    </source>
</evidence>
<keyword evidence="2" id="KW-1185">Reference proteome</keyword>
<dbReference type="EMBL" id="JAUTWS010000006">
    <property type="protein sequence ID" value="MDO9708314.1"/>
    <property type="molecule type" value="Genomic_DNA"/>
</dbReference>